<keyword evidence="2" id="KW-0812">Transmembrane</keyword>
<sequence>MDWLYFWEWGIWPWLGGVIASQPFLTLMVPVATFTGVVITTKSNERIRRRELQRQGERWRYEVVNDSAADQREAVLTFLTEVAGLQGRMDSKSYSEAWEKMSEDDKDCDKDPGDFEMVNGQMDAVRWFLKEAATHVLTLELSLADPEVRSKAVAVHQAMEADRSRYYAPEGEPKQILPNPYVDELLTETYPMSKAVEMALEELKETAIKRLHPVPPEFPAEQPPRRWSPWRKQDILPVGNKGAAVEDG</sequence>
<dbReference type="KEGG" id="cstr:CBE89_04555"/>
<keyword evidence="2" id="KW-0472">Membrane</keyword>
<evidence type="ECO:0000313" key="4">
    <source>
        <dbReference type="Proteomes" id="UP000250197"/>
    </source>
</evidence>
<gene>
    <name evidence="3" type="ORF">CBE89_04555</name>
</gene>
<feature type="region of interest" description="Disordered" evidence="1">
    <location>
        <begin position="214"/>
        <end position="233"/>
    </location>
</feature>
<evidence type="ECO:0000313" key="3">
    <source>
        <dbReference type="EMBL" id="ART20842.1"/>
    </source>
</evidence>
<protein>
    <submittedName>
        <fullName evidence="3">Uncharacterized protein</fullName>
    </submittedName>
</protein>
<reference evidence="3 4" key="1">
    <citation type="submission" date="2017-05" db="EMBL/GenBank/DDBJ databases">
        <title>Complete genome sequence of Corynebacterium striatum KC-Na-1 isolated from Neophocaena asiaeorientalis in Korea.</title>
        <authorList>
            <person name="Kim J.H."/>
            <person name="Lee K."/>
        </authorList>
    </citation>
    <scope>NUCLEOTIDE SEQUENCE [LARGE SCALE GENOMIC DNA]</scope>
    <source>
        <strain evidence="3 4">KC-Na-01</strain>
    </source>
</reference>
<organism evidence="3 4">
    <name type="scientific">Corynebacterium striatum</name>
    <dbReference type="NCBI Taxonomy" id="43770"/>
    <lineage>
        <taxon>Bacteria</taxon>
        <taxon>Bacillati</taxon>
        <taxon>Actinomycetota</taxon>
        <taxon>Actinomycetes</taxon>
        <taxon>Mycobacteriales</taxon>
        <taxon>Corynebacteriaceae</taxon>
        <taxon>Corynebacterium</taxon>
    </lineage>
</organism>
<dbReference type="Proteomes" id="UP000250197">
    <property type="component" value="Chromosome"/>
</dbReference>
<accession>A0A2Z2IZ00</accession>
<keyword evidence="2" id="KW-1133">Transmembrane helix</keyword>
<evidence type="ECO:0000256" key="1">
    <source>
        <dbReference type="SAM" id="MobiDB-lite"/>
    </source>
</evidence>
<proteinExistence type="predicted"/>
<dbReference type="EMBL" id="CP021252">
    <property type="protein sequence ID" value="ART20842.1"/>
    <property type="molecule type" value="Genomic_DNA"/>
</dbReference>
<name>A0A2Z2IZ00_CORST</name>
<feature type="transmembrane region" description="Helical" evidence="2">
    <location>
        <begin position="12"/>
        <end position="40"/>
    </location>
</feature>
<dbReference type="AlphaFoldDB" id="A0A2Z2IZ00"/>
<evidence type="ECO:0000256" key="2">
    <source>
        <dbReference type="SAM" id="Phobius"/>
    </source>
</evidence>